<dbReference type="Gene3D" id="3.40.50.720">
    <property type="entry name" value="NAD(P)-binding Rossmann-like Domain"/>
    <property type="match status" value="1"/>
</dbReference>
<protein>
    <submittedName>
        <fullName evidence="3">NmrA family NAD(P)-binding protein</fullName>
    </submittedName>
</protein>
<evidence type="ECO:0000313" key="5">
    <source>
        <dbReference type="Proteomes" id="UP001066327"/>
    </source>
</evidence>
<name>A0AAX3YU54_RHOOP</name>
<dbReference type="InterPro" id="IPR008030">
    <property type="entry name" value="NmrA-like"/>
</dbReference>
<reference evidence="2" key="1">
    <citation type="submission" date="2022-12" db="EMBL/GenBank/DDBJ databases">
        <authorList>
            <person name="Krivoruchko A.V."/>
            <person name="Elkin A."/>
        </authorList>
    </citation>
    <scope>NUCLEOTIDE SEQUENCE</scope>
    <source>
        <strain evidence="2">IEGM 249</strain>
    </source>
</reference>
<dbReference type="Proteomes" id="UP001231166">
    <property type="component" value="Plasmid pRho-VOC14-L"/>
</dbReference>
<evidence type="ECO:0000313" key="6">
    <source>
        <dbReference type="Proteomes" id="UP001231166"/>
    </source>
</evidence>
<keyword evidence="5" id="KW-1185">Reference proteome</keyword>
<gene>
    <name evidence="2" type="ORF">O4328_41950</name>
    <name evidence="3" type="ORF">Q5707_39770</name>
    <name evidence="4" type="ORF">Q5707_45225</name>
</gene>
<dbReference type="RefSeq" id="WP_169695767.1">
    <property type="nucleotide sequence ID" value="NZ_CP130956.1"/>
</dbReference>
<sequence length="312" mass="33401">MSSNTSQPTVLVIGATGRHGRTGARVVEQLINHNRAVRVLIRSDDDRATQLRQLGAQTVVGDLHDRRTLIPAVEDVESVYFTYPIAAGIVPAAANLASAIRQVGITPHVVVMSMGPSTADSPSELGRAQWSAEEILAWAGLNPTVLRVAGLFYENISTLHAESIRANDYFANSFGDAPAPWISGQDAADIGVTALLHPERFAESPISFLPAAELHSHATIAAMISKIVDREISYQHISREQWQAALEHAATRGHSTINLAMAQHISTIGAGLANAGANSHRTANPTAVQDLIGRTPMTLEQFLTENSAQFVS</sequence>
<dbReference type="EMBL" id="CP130956">
    <property type="protein sequence ID" value="WLF51652.1"/>
    <property type="molecule type" value="Genomic_DNA"/>
</dbReference>
<dbReference type="PANTHER" id="PTHR43162:SF1">
    <property type="entry name" value="PRESTALK A DIFFERENTIATION PROTEIN A"/>
    <property type="match status" value="1"/>
</dbReference>
<dbReference type="EMBL" id="CP130956">
    <property type="protein sequence ID" value="WLF52551.1"/>
    <property type="molecule type" value="Genomic_DNA"/>
</dbReference>
<evidence type="ECO:0000313" key="2">
    <source>
        <dbReference type="EMBL" id="MCZ4590114.1"/>
    </source>
</evidence>
<dbReference type="AlphaFoldDB" id="A0AAX3YU54"/>
<geneLocation type="plasmid" evidence="3 6">
    <name>pRho-VOC14-L</name>
</geneLocation>
<dbReference type="EMBL" id="JAPWIS010000041">
    <property type="protein sequence ID" value="MCZ4590114.1"/>
    <property type="molecule type" value="Genomic_DNA"/>
</dbReference>
<dbReference type="SUPFAM" id="SSF51735">
    <property type="entry name" value="NAD(P)-binding Rossmann-fold domains"/>
    <property type="match status" value="1"/>
</dbReference>
<dbReference type="Gene3D" id="3.90.25.10">
    <property type="entry name" value="UDP-galactose 4-epimerase, domain 1"/>
    <property type="match status" value="1"/>
</dbReference>
<proteinExistence type="predicted"/>
<dbReference type="InterPro" id="IPR036291">
    <property type="entry name" value="NAD(P)-bd_dom_sf"/>
</dbReference>
<evidence type="ECO:0000313" key="4">
    <source>
        <dbReference type="EMBL" id="WLF52551.1"/>
    </source>
</evidence>
<accession>A0AAX3YU54</accession>
<dbReference type="InterPro" id="IPR051604">
    <property type="entry name" value="Ergot_Alk_Oxidoreductase"/>
</dbReference>
<feature type="domain" description="NmrA-like" evidence="1">
    <location>
        <begin position="8"/>
        <end position="243"/>
    </location>
</feature>
<dbReference type="Proteomes" id="UP001066327">
    <property type="component" value="Unassembled WGS sequence"/>
</dbReference>
<organism evidence="3 6">
    <name type="scientific">Rhodococcus opacus</name>
    <name type="common">Nocardia opaca</name>
    <dbReference type="NCBI Taxonomy" id="37919"/>
    <lineage>
        <taxon>Bacteria</taxon>
        <taxon>Bacillati</taxon>
        <taxon>Actinomycetota</taxon>
        <taxon>Actinomycetes</taxon>
        <taxon>Mycobacteriales</taxon>
        <taxon>Nocardiaceae</taxon>
        <taxon>Rhodococcus</taxon>
    </lineage>
</organism>
<evidence type="ECO:0000313" key="3">
    <source>
        <dbReference type="EMBL" id="WLF51652.1"/>
    </source>
</evidence>
<reference evidence="3" key="2">
    <citation type="submission" date="2023-07" db="EMBL/GenBank/DDBJ databases">
        <title>Genomic analysis of Rhodococcus opacus VOC-14 with glycol ethers degradation activity.</title>
        <authorList>
            <person name="Narkevich D.A."/>
            <person name="Hlushen A.M."/>
            <person name="Akhremchuk A.E."/>
            <person name="Sikolenko M.A."/>
            <person name="Valentovich L.N."/>
        </authorList>
    </citation>
    <scope>NUCLEOTIDE SEQUENCE</scope>
    <source>
        <strain evidence="3">VOC-14</strain>
        <plasmid evidence="3">pRho-VOC14-L</plasmid>
    </source>
</reference>
<dbReference type="Pfam" id="PF05368">
    <property type="entry name" value="NmrA"/>
    <property type="match status" value="1"/>
</dbReference>
<dbReference type="PANTHER" id="PTHR43162">
    <property type="match status" value="1"/>
</dbReference>
<evidence type="ECO:0000259" key="1">
    <source>
        <dbReference type="Pfam" id="PF05368"/>
    </source>
</evidence>
<keyword evidence="3" id="KW-0614">Plasmid</keyword>